<dbReference type="Proteomes" id="UP000569732">
    <property type="component" value="Unassembled WGS sequence"/>
</dbReference>
<evidence type="ECO:0000313" key="3">
    <source>
        <dbReference type="EMBL" id="NYZ65993.1"/>
    </source>
</evidence>
<sequence length="944" mass="106452">MISKTRSIFRGITVTVCILLLLICLIIPWALNIWLLPSVGEQLGVKYSANNIWLNPITGTVTIEKGVIKQQQSPFLKWHELHADLDMLQLFKGRIVIEQVALQEPEVWLQQDNQKKWNFESIRLPENKTPETTEQKPVEFAVQEAVIKMGTIHYRAYKNSNPIQYQLKDINFLVEDLTSDSLAPFKTKLDFVTANKGLFAWQGETVLAPLSVKGKAQIQHINIPTIVELLPQPLPIKLKQGELSKFETAIHVQKLQQKLAITLEKIGVELSQLDLKLAKKGQGSLTFDRFTLNDGHLKWPDNQLHLGDWQLEKLTWQGKLNQQRQLSWVTAFQTKNQEKNPSKNKKPKADDSNSKQTVTKPWQIGWQQGTVKSSQLTLKDLSIQPEAVHQLELAKLSLKPWHNNQKQPLQVAANGQLAAGGKFKLKSKVGLTPLQVEGSVELEQFTVGHYQQYWQPFIAAELKGTITTKIKAEWQPNNQAEPYQIAGDFQWDNWLLKQTNTSKVIGQGKQLRFTGISLLPNKFNVSAVILDTPDLFLQREPEQRWNFSSLFPAQPKTTQTVDKQPTAKPWEWFIGLLEIKSGELDFRDATVSPIAEFNLNQISGNIKQLSSEEKKSNLQLSALIADSDLTIEGELIPLNPRKLASVKFAVNNMSLPMFSSYALKYLGYPVKRGKLGATLYYNVKDFNLQSDNKVTLNKLKLGKKTASKDAVDAPVKLALALLEDGKGNIALDVPVKGDFSKPDVKYGKLVREAVFKLFKSIAASPFNLLGGIVNFSGEDVNLIKFQPGKLDLPKTEQEKLVAITKLLEKRPNLILEVEGQFDIEQDKPALVQSIMLNKLEKSLGKIESVSAKQKKQWLRAQLDQAGIITNDSMSIDFLTRLYAGTIQVVDRDLTNLAKQRAKAISEYIIRQGSIKKDRIYRLEVKEVKEKVKGDISSILTINAP</sequence>
<dbReference type="GO" id="GO:0005886">
    <property type="term" value="C:plasma membrane"/>
    <property type="evidence" value="ECO:0007669"/>
    <property type="project" value="TreeGrafter"/>
</dbReference>
<organism evidence="3 4">
    <name type="scientific">Spartinivicinus marinus</name>
    <dbReference type="NCBI Taxonomy" id="2994442"/>
    <lineage>
        <taxon>Bacteria</taxon>
        <taxon>Pseudomonadati</taxon>
        <taxon>Pseudomonadota</taxon>
        <taxon>Gammaproteobacteria</taxon>
        <taxon>Oceanospirillales</taxon>
        <taxon>Zooshikellaceae</taxon>
        <taxon>Spartinivicinus</taxon>
    </lineage>
</organism>
<dbReference type="InterPro" id="IPR052894">
    <property type="entry name" value="AsmA-related"/>
</dbReference>
<proteinExistence type="predicted"/>
<evidence type="ECO:0000256" key="2">
    <source>
        <dbReference type="SAM" id="Phobius"/>
    </source>
</evidence>
<feature type="transmembrane region" description="Helical" evidence="2">
    <location>
        <begin position="12"/>
        <end position="36"/>
    </location>
</feature>
<keyword evidence="2" id="KW-0472">Membrane</keyword>
<dbReference type="InterPro" id="IPR036737">
    <property type="entry name" value="OmpA-like_sf"/>
</dbReference>
<protein>
    <submittedName>
        <fullName evidence="3">DUF748 domain-containing protein</fullName>
    </submittedName>
</protein>
<evidence type="ECO:0000256" key="1">
    <source>
        <dbReference type="SAM" id="MobiDB-lite"/>
    </source>
</evidence>
<feature type="compositionally biased region" description="Basic and acidic residues" evidence="1">
    <location>
        <begin position="336"/>
        <end position="353"/>
    </location>
</feature>
<dbReference type="AlphaFoldDB" id="A0A853HXP6"/>
<evidence type="ECO:0000313" key="4">
    <source>
        <dbReference type="Proteomes" id="UP000569732"/>
    </source>
</evidence>
<reference evidence="3 4" key="1">
    <citation type="submission" date="2020-07" db="EMBL/GenBank/DDBJ databases">
        <title>Endozoicomonas sp. nov., isolated from sediment.</title>
        <authorList>
            <person name="Gu T."/>
        </authorList>
    </citation>
    <scope>NUCLEOTIDE SEQUENCE [LARGE SCALE GENOMIC DNA]</scope>
    <source>
        <strain evidence="3 4">SM1973</strain>
    </source>
</reference>
<keyword evidence="4" id="KW-1185">Reference proteome</keyword>
<dbReference type="Gene3D" id="3.30.1330.60">
    <property type="entry name" value="OmpA-like domain"/>
    <property type="match status" value="1"/>
</dbReference>
<keyword evidence="2" id="KW-1133">Transmembrane helix</keyword>
<dbReference type="InterPro" id="IPR008023">
    <property type="entry name" value="DUF748"/>
</dbReference>
<dbReference type="PANTHER" id="PTHR30441:SF8">
    <property type="entry name" value="DUF748 DOMAIN-CONTAINING PROTEIN"/>
    <property type="match status" value="1"/>
</dbReference>
<feature type="region of interest" description="Disordered" evidence="1">
    <location>
        <begin position="333"/>
        <end position="359"/>
    </location>
</feature>
<gene>
    <name evidence="3" type="ORF">H0A36_08200</name>
</gene>
<dbReference type="RefSeq" id="WP_180568021.1">
    <property type="nucleotide sequence ID" value="NZ_JACCKB010000009.1"/>
</dbReference>
<dbReference type="EMBL" id="JACCKB010000009">
    <property type="protein sequence ID" value="NYZ65993.1"/>
    <property type="molecule type" value="Genomic_DNA"/>
</dbReference>
<dbReference type="PANTHER" id="PTHR30441">
    <property type="entry name" value="DUF748 DOMAIN-CONTAINING PROTEIN"/>
    <property type="match status" value="1"/>
</dbReference>
<name>A0A853HXP6_9GAMM</name>
<comment type="caution">
    <text evidence="3">The sequence shown here is derived from an EMBL/GenBank/DDBJ whole genome shotgun (WGS) entry which is preliminary data.</text>
</comment>
<accession>A0A853HXP6</accession>
<keyword evidence="2" id="KW-0812">Transmembrane</keyword>
<dbReference type="GO" id="GO:0090313">
    <property type="term" value="P:regulation of protein targeting to membrane"/>
    <property type="evidence" value="ECO:0007669"/>
    <property type="project" value="TreeGrafter"/>
</dbReference>
<dbReference type="Pfam" id="PF05359">
    <property type="entry name" value="DUF748"/>
    <property type="match status" value="2"/>
</dbReference>